<protein>
    <submittedName>
        <fullName evidence="1">Uncharacterized protein</fullName>
    </submittedName>
</protein>
<keyword evidence="2" id="KW-1185">Reference proteome</keyword>
<dbReference type="RefSeq" id="WP_160347410.1">
    <property type="nucleotide sequence ID" value="NZ_WSRR01000044.1"/>
</dbReference>
<gene>
    <name evidence="1" type="ORF">GKZ27_11095</name>
</gene>
<name>A0A6N8JQ86_9ACTN</name>
<organism evidence="1 2">
    <name type="scientific">Adlercreutzia mucosicola</name>
    <dbReference type="NCBI Taxonomy" id="580026"/>
    <lineage>
        <taxon>Bacteria</taxon>
        <taxon>Bacillati</taxon>
        <taxon>Actinomycetota</taxon>
        <taxon>Coriobacteriia</taxon>
        <taxon>Eggerthellales</taxon>
        <taxon>Eggerthellaceae</taxon>
        <taxon>Adlercreutzia</taxon>
    </lineage>
</organism>
<sequence length="153" mass="17473">MELRIRDALRSEYDVLETWAAKVYAGEAEYHRLCLTASKPQRREAAEAAYNLFHDVQVAGVAMTYEIGYACGNSGGFMWSASRYIKNYARMNDAYKDLVYAAAELYHAWDANRWLDDPAANTDAWANHVTMNQATGQMVHLEDYEIHRVGIRP</sequence>
<dbReference type="Proteomes" id="UP000463388">
    <property type="component" value="Unassembled WGS sequence"/>
</dbReference>
<evidence type="ECO:0000313" key="1">
    <source>
        <dbReference type="EMBL" id="MVX61988.1"/>
    </source>
</evidence>
<evidence type="ECO:0000313" key="2">
    <source>
        <dbReference type="Proteomes" id="UP000463388"/>
    </source>
</evidence>
<dbReference type="OrthoDB" id="9554098at2"/>
<dbReference type="AlphaFoldDB" id="A0A6N8JQ86"/>
<dbReference type="EMBL" id="WSRR01000044">
    <property type="protein sequence ID" value="MVX61988.1"/>
    <property type="molecule type" value="Genomic_DNA"/>
</dbReference>
<accession>A0A6N8JQ86</accession>
<proteinExistence type="predicted"/>
<comment type="caution">
    <text evidence="1">The sequence shown here is derived from an EMBL/GenBank/DDBJ whole genome shotgun (WGS) entry which is preliminary data.</text>
</comment>
<reference evidence="1 2" key="1">
    <citation type="submission" date="2019-12" db="EMBL/GenBank/DDBJ databases">
        <title>Microbes associate with the intestines of laboratory mice.</title>
        <authorList>
            <person name="Navarre W."/>
            <person name="Wong E."/>
        </authorList>
    </citation>
    <scope>NUCLEOTIDE SEQUENCE [LARGE SCALE GENOMIC DNA]</scope>
    <source>
        <strain evidence="1 2">NM66_B29</strain>
    </source>
</reference>